<feature type="domain" description="O-acyltransferase WSD1 C-terminal" evidence="1">
    <location>
        <begin position="66"/>
        <end position="153"/>
    </location>
</feature>
<evidence type="ECO:0000259" key="1">
    <source>
        <dbReference type="Pfam" id="PF06974"/>
    </source>
</evidence>
<reference evidence="2 3" key="1">
    <citation type="submission" date="2022-03" db="EMBL/GenBank/DDBJ databases">
        <authorList>
            <person name="Nunn A."/>
            <person name="Chopra R."/>
            <person name="Nunn A."/>
            <person name="Contreras Garrido A."/>
        </authorList>
    </citation>
    <scope>NUCLEOTIDE SEQUENCE [LARGE SCALE GENOMIC DNA]</scope>
</reference>
<dbReference type="InterPro" id="IPR009721">
    <property type="entry name" value="O-acyltransferase_WSD1_C"/>
</dbReference>
<proteinExistence type="predicted"/>
<evidence type="ECO:0000313" key="2">
    <source>
        <dbReference type="EMBL" id="CAH2079973.1"/>
    </source>
</evidence>
<keyword evidence="3" id="KW-1185">Reference proteome</keyword>
<dbReference type="InterPro" id="IPR045034">
    <property type="entry name" value="O-acyltransferase_WSD1-like"/>
</dbReference>
<name>A0AAU9T6V7_THLAR</name>
<dbReference type="AlphaFoldDB" id="A0AAU9T6V7"/>
<dbReference type="GO" id="GO:0005886">
    <property type="term" value="C:plasma membrane"/>
    <property type="evidence" value="ECO:0007669"/>
    <property type="project" value="TreeGrafter"/>
</dbReference>
<dbReference type="Pfam" id="PF06974">
    <property type="entry name" value="WS_DGAT_C"/>
    <property type="match status" value="1"/>
</dbReference>
<dbReference type="Proteomes" id="UP000836841">
    <property type="component" value="Chromosome 7"/>
</dbReference>
<dbReference type="EMBL" id="OU466863">
    <property type="protein sequence ID" value="CAH2079973.1"/>
    <property type="molecule type" value="Genomic_DNA"/>
</dbReference>
<organism evidence="2 3">
    <name type="scientific">Thlaspi arvense</name>
    <name type="common">Field penny-cress</name>
    <dbReference type="NCBI Taxonomy" id="13288"/>
    <lineage>
        <taxon>Eukaryota</taxon>
        <taxon>Viridiplantae</taxon>
        <taxon>Streptophyta</taxon>
        <taxon>Embryophyta</taxon>
        <taxon>Tracheophyta</taxon>
        <taxon>Spermatophyta</taxon>
        <taxon>Magnoliopsida</taxon>
        <taxon>eudicotyledons</taxon>
        <taxon>Gunneridae</taxon>
        <taxon>Pentapetalae</taxon>
        <taxon>rosids</taxon>
        <taxon>malvids</taxon>
        <taxon>Brassicales</taxon>
        <taxon>Brassicaceae</taxon>
        <taxon>Thlaspideae</taxon>
        <taxon>Thlaspi</taxon>
    </lineage>
</organism>
<evidence type="ECO:0000313" key="3">
    <source>
        <dbReference type="Proteomes" id="UP000836841"/>
    </source>
</evidence>
<dbReference type="PANTHER" id="PTHR31650:SF55">
    <property type="entry name" value="BNAA04G11680D PROTEIN"/>
    <property type="match status" value="1"/>
</dbReference>
<sequence length="162" mass="17776">MNPTSIPGEPPESEIREGRVAAFGEKFRFREPLADMMAKDSKCRWGNYFSTIGFPVLIGLETDPLVGAMLLHRFASNTTTSISNMIGPMEEISLHGHPIAYIAPSVYRHAHALTIHFLGYANKMTVSIGVDSTAIPNPHKLRDEIDDSLKAMKAALLGRGLL</sequence>
<gene>
    <name evidence="2" type="ORF">TAV2_LOCUS23174</name>
</gene>
<dbReference type="GO" id="GO:0008374">
    <property type="term" value="F:O-acyltransferase activity"/>
    <property type="evidence" value="ECO:0007669"/>
    <property type="project" value="InterPro"/>
</dbReference>
<protein>
    <recommendedName>
        <fullName evidence="1">O-acyltransferase WSD1 C-terminal domain-containing protein</fullName>
    </recommendedName>
</protein>
<dbReference type="GO" id="GO:0019432">
    <property type="term" value="P:triglyceride biosynthetic process"/>
    <property type="evidence" value="ECO:0007669"/>
    <property type="project" value="TreeGrafter"/>
</dbReference>
<dbReference type="PANTHER" id="PTHR31650">
    <property type="entry name" value="O-ACYLTRANSFERASE (WSD1-LIKE) FAMILY PROTEIN"/>
    <property type="match status" value="1"/>
</dbReference>
<accession>A0AAU9T6V7</accession>